<organism evidence="11 12">
    <name type="scientific">Amaricoccus macauensis</name>
    <dbReference type="NCBI Taxonomy" id="57001"/>
    <lineage>
        <taxon>Bacteria</taxon>
        <taxon>Pseudomonadati</taxon>
        <taxon>Pseudomonadota</taxon>
        <taxon>Alphaproteobacteria</taxon>
        <taxon>Rhodobacterales</taxon>
        <taxon>Paracoccaceae</taxon>
        <taxon>Amaricoccus</taxon>
    </lineage>
</organism>
<keyword evidence="3" id="KW-0963">Cytoplasm</keyword>
<evidence type="ECO:0000256" key="5">
    <source>
        <dbReference type="ARBA" id="ARBA00022605"/>
    </source>
</evidence>
<keyword evidence="12" id="KW-1185">Reference proteome</keyword>
<sequence>MPSARGPEAMLARLVAFPTVSTESNLDLVAFVEAHLAGLGVATTRVPDATGEKAGIFARVGPDVPGGVVLSGHTDVVPVTGQAWSTDPFELTGRDGRLHGRGTCDMKGFLACALEAVPEMLAADLKRPVWLAFSRDEEIGCIGAPPLIEAMLAAGPRPGAVIVGEPSEMRVVTGQKGSWGFRARFTGHEVHSSLMHTGVSAVMESAGMIDAMAAMMRESAAATDPNHFEPPHATVHVGLISGGTANNITARECIFSGEVRTLPWDDPATWRERIEAEAARREAAARAVHPAATFRFETRMELPGFIADPAAETLARALTGDNGQTVVSYQTEAGHFQAAGLPTVICGPGSIAQAHQPDEFISVDQLAEGAAFVRRLIRHLEH</sequence>
<protein>
    <submittedName>
        <fullName evidence="11">Acetylornithine deacetylase</fullName>
        <ecNumber evidence="11">3.5.1.16</ecNumber>
    </submittedName>
</protein>
<keyword evidence="5" id="KW-0028">Amino-acid biosynthesis</keyword>
<dbReference type="Gene3D" id="3.30.70.360">
    <property type="match status" value="1"/>
</dbReference>
<dbReference type="GO" id="GO:0046872">
    <property type="term" value="F:metal ion binding"/>
    <property type="evidence" value="ECO:0007669"/>
    <property type="project" value="UniProtKB-KW"/>
</dbReference>
<dbReference type="InterPro" id="IPR050072">
    <property type="entry name" value="Peptidase_M20A"/>
</dbReference>
<dbReference type="SUPFAM" id="SSF53187">
    <property type="entry name" value="Zn-dependent exopeptidases"/>
    <property type="match status" value="1"/>
</dbReference>
<dbReference type="EMBL" id="JACHFM010000003">
    <property type="protein sequence ID" value="MBB5223205.1"/>
    <property type="molecule type" value="Genomic_DNA"/>
</dbReference>
<evidence type="ECO:0000256" key="9">
    <source>
        <dbReference type="ARBA" id="ARBA00023285"/>
    </source>
</evidence>
<accession>A0A840SRL4</accession>
<evidence type="ECO:0000256" key="7">
    <source>
        <dbReference type="ARBA" id="ARBA00022801"/>
    </source>
</evidence>
<dbReference type="InterPro" id="IPR036264">
    <property type="entry name" value="Bact_exopeptidase_dim_dom"/>
</dbReference>
<dbReference type="NCBIfam" id="TIGR01892">
    <property type="entry name" value="AcOrn-deacetyl"/>
    <property type="match status" value="1"/>
</dbReference>
<dbReference type="SUPFAM" id="SSF55031">
    <property type="entry name" value="Bacterial exopeptidase dimerisation domain"/>
    <property type="match status" value="1"/>
</dbReference>
<keyword evidence="8" id="KW-0862">Zinc</keyword>
<reference evidence="11 12" key="1">
    <citation type="submission" date="2020-08" db="EMBL/GenBank/DDBJ databases">
        <title>Genomic Encyclopedia of Type Strains, Phase IV (KMG-IV): sequencing the most valuable type-strain genomes for metagenomic binning, comparative biology and taxonomic classification.</title>
        <authorList>
            <person name="Goeker M."/>
        </authorList>
    </citation>
    <scope>NUCLEOTIDE SEQUENCE [LARGE SCALE GENOMIC DNA]</scope>
    <source>
        <strain evidence="11 12">DSM 101730</strain>
    </source>
</reference>
<dbReference type="InterPro" id="IPR001261">
    <property type="entry name" value="ArgE/DapE_CS"/>
</dbReference>
<keyword evidence="7 11" id="KW-0378">Hydrolase</keyword>
<dbReference type="Pfam" id="PF07687">
    <property type="entry name" value="M20_dimer"/>
    <property type="match status" value="1"/>
</dbReference>
<dbReference type="Pfam" id="PF01546">
    <property type="entry name" value="Peptidase_M20"/>
    <property type="match status" value="1"/>
</dbReference>
<name>A0A840SRL4_9RHOB</name>
<dbReference type="GO" id="GO:0008777">
    <property type="term" value="F:acetylornithine deacetylase activity"/>
    <property type="evidence" value="ECO:0007669"/>
    <property type="project" value="UniProtKB-EC"/>
</dbReference>
<evidence type="ECO:0000256" key="1">
    <source>
        <dbReference type="ARBA" id="ARBA00001947"/>
    </source>
</evidence>
<gene>
    <name evidence="11" type="ORF">HNP73_003152</name>
</gene>
<proteinExistence type="inferred from homology"/>
<dbReference type="Proteomes" id="UP000549457">
    <property type="component" value="Unassembled WGS sequence"/>
</dbReference>
<dbReference type="InterPro" id="IPR011650">
    <property type="entry name" value="Peptidase_M20_dimer"/>
</dbReference>
<evidence type="ECO:0000256" key="4">
    <source>
        <dbReference type="ARBA" id="ARBA00022571"/>
    </source>
</evidence>
<evidence type="ECO:0000313" key="11">
    <source>
        <dbReference type="EMBL" id="MBB5223205.1"/>
    </source>
</evidence>
<dbReference type="PANTHER" id="PTHR43808:SF31">
    <property type="entry name" value="N-ACETYL-L-CITRULLINE DEACETYLASE"/>
    <property type="match status" value="1"/>
</dbReference>
<dbReference type="InterPro" id="IPR002933">
    <property type="entry name" value="Peptidase_M20"/>
</dbReference>
<dbReference type="PROSITE" id="PS00759">
    <property type="entry name" value="ARGE_DAPE_CPG2_2"/>
    <property type="match status" value="1"/>
</dbReference>
<keyword evidence="9" id="KW-0170">Cobalt</keyword>
<evidence type="ECO:0000256" key="2">
    <source>
        <dbReference type="ARBA" id="ARBA00005691"/>
    </source>
</evidence>
<dbReference type="CDD" id="cd03894">
    <property type="entry name" value="M20_ArgE"/>
    <property type="match status" value="1"/>
</dbReference>
<dbReference type="NCBIfam" id="NF005710">
    <property type="entry name" value="PRK07522.1"/>
    <property type="match status" value="1"/>
</dbReference>
<evidence type="ECO:0000256" key="6">
    <source>
        <dbReference type="ARBA" id="ARBA00022723"/>
    </source>
</evidence>
<comment type="similarity">
    <text evidence="2">Belongs to the peptidase M20A family. ArgE subfamily.</text>
</comment>
<keyword evidence="4" id="KW-0055">Arginine biosynthesis</keyword>
<dbReference type="GO" id="GO:0006526">
    <property type="term" value="P:L-arginine biosynthetic process"/>
    <property type="evidence" value="ECO:0007669"/>
    <property type="project" value="UniProtKB-KW"/>
</dbReference>
<evidence type="ECO:0000313" key="12">
    <source>
        <dbReference type="Proteomes" id="UP000549457"/>
    </source>
</evidence>
<dbReference type="AlphaFoldDB" id="A0A840SRL4"/>
<evidence type="ECO:0000256" key="3">
    <source>
        <dbReference type="ARBA" id="ARBA00022490"/>
    </source>
</evidence>
<dbReference type="EC" id="3.5.1.16" evidence="11"/>
<comment type="caution">
    <text evidence="11">The sequence shown here is derived from an EMBL/GenBank/DDBJ whole genome shotgun (WGS) entry which is preliminary data.</text>
</comment>
<dbReference type="InterPro" id="IPR010169">
    <property type="entry name" value="AcOrn-deacetyl"/>
</dbReference>
<dbReference type="RefSeq" id="WP_184151622.1">
    <property type="nucleotide sequence ID" value="NZ_JACHFM010000003.1"/>
</dbReference>
<dbReference type="Gene3D" id="3.40.630.10">
    <property type="entry name" value="Zn peptidases"/>
    <property type="match status" value="1"/>
</dbReference>
<evidence type="ECO:0000256" key="8">
    <source>
        <dbReference type="ARBA" id="ARBA00022833"/>
    </source>
</evidence>
<dbReference type="PANTHER" id="PTHR43808">
    <property type="entry name" value="ACETYLORNITHINE DEACETYLASE"/>
    <property type="match status" value="1"/>
</dbReference>
<feature type="domain" description="Peptidase M20 dimerisation" evidence="10">
    <location>
        <begin position="173"/>
        <end position="281"/>
    </location>
</feature>
<keyword evidence="6" id="KW-0479">Metal-binding</keyword>
<comment type="cofactor">
    <cofactor evidence="1">
        <name>Zn(2+)</name>
        <dbReference type="ChEBI" id="CHEBI:29105"/>
    </cofactor>
</comment>
<evidence type="ECO:0000259" key="10">
    <source>
        <dbReference type="Pfam" id="PF07687"/>
    </source>
</evidence>